<keyword evidence="1" id="KW-0805">Transcription regulation</keyword>
<dbReference type="PROSITE" id="PS01124">
    <property type="entry name" value="HTH_ARAC_FAMILY_2"/>
    <property type="match status" value="1"/>
</dbReference>
<evidence type="ECO:0000313" key="5">
    <source>
        <dbReference type="EMBL" id="MET1491024.1"/>
    </source>
</evidence>
<dbReference type="InterPro" id="IPR046335">
    <property type="entry name" value="LacI/GalR-like_sensor"/>
</dbReference>
<dbReference type="Gene3D" id="1.10.10.60">
    <property type="entry name" value="Homeodomain-like"/>
    <property type="match status" value="1"/>
</dbReference>
<organism evidence="5 6">
    <name type="scientific">Uliginosibacterium paludis</name>
    <dbReference type="NCBI Taxonomy" id="1615952"/>
    <lineage>
        <taxon>Bacteria</taxon>
        <taxon>Pseudomonadati</taxon>
        <taxon>Pseudomonadota</taxon>
        <taxon>Betaproteobacteria</taxon>
        <taxon>Rhodocyclales</taxon>
        <taxon>Zoogloeaceae</taxon>
        <taxon>Uliginosibacterium</taxon>
    </lineage>
</organism>
<dbReference type="EMBL" id="JBEWLZ010000008">
    <property type="protein sequence ID" value="MET1491024.1"/>
    <property type="molecule type" value="Genomic_DNA"/>
</dbReference>
<evidence type="ECO:0000256" key="2">
    <source>
        <dbReference type="ARBA" id="ARBA00023125"/>
    </source>
</evidence>
<evidence type="ECO:0000259" key="4">
    <source>
        <dbReference type="PROSITE" id="PS01124"/>
    </source>
</evidence>
<evidence type="ECO:0000256" key="1">
    <source>
        <dbReference type="ARBA" id="ARBA00023015"/>
    </source>
</evidence>
<dbReference type="Pfam" id="PF13377">
    <property type="entry name" value="Peripla_BP_3"/>
    <property type="match status" value="1"/>
</dbReference>
<keyword evidence="3" id="KW-0804">Transcription</keyword>
<evidence type="ECO:0000313" key="6">
    <source>
        <dbReference type="Proteomes" id="UP001548590"/>
    </source>
</evidence>
<evidence type="ECO:0000256" key="3">
    <source>
        <dbReference type="ARBA" id="ARBA00023163"/>
    </source>
</evidence>
<dbReference type="PANTHER" id="PTHR30146:SF24">
    <property type="entry name" value="XYLOSE OPERON REGULATORY PROTEIN"/>
    <property type="match status" value="1"/>
</dbReference>
<reference evidence="5 6" key="1">
    <citation type="submission" date="2024-07" db="EMBL/GenBank/DDBJ databases">
        <title>Uliginosibacterium paludis KCTC:42655.</title>
        <authorList>
            <person name="Kim M.K."/>
        </authorList>
    </citation>
    <scope>NUCLEOTIDE SEQUENCE [LARGE SCALE GENOMIC DNA]</scope>
    <source>
        <strain evidence="5 6">KCTC 42655</strain>
    </source>
</reference>
<dbReference type="SUPFAM" id="SSF46689">
    <property type="entry name" value="Homeodomain-like"/>
    <property type="match status" value="1"/>
</dbReference>
<dbReference type="PANTHER" id="PTHR30146">
    <property type="entry name" value="LACI-RELATED TRANSCRIPTIONAL REPRESSOR"/>
    <property type="match status" value="1"/>
</dbReference>
<name>A0ABV2CSY9_9RHOO</name>
<dbReference type="InterPro" id="IPR028082">
    <property type="entry name" value="Peripla_BP_I"/>
</dbReference>
<keyword evidence="6" id="KW-1185">Reference proteome</keyword>
<gene>
    <name evidence="5" type="ORF">ABVT11_14390</name>
</gene>
<feature type="domain" description="HTH araC/xylS-type" evidence="4">
    <location>
        <begin position="275"/>
        <end position="373"/>
    </location>
</feature>
<dbReference type="InterPro" id="IPR009057">
    <property type="entry name" value="Homeodomain-like_sf"/>
</dbReference>
<dbReference type="Pfam" id="PF12833">
    <property type="entry name" value="HTH_18"/>
    <property type="match status" value="1"/>
</dbReference>
<keyword evidence="2" id="KW-0238">DNA-binding</keyword>
<dbReference type="RefSeq" id="WP_345930049.1">
    <property type="nucleotide sequence ID" value="NZ_JBDIVF010000014.1"/>
</dbReference>
<dbReference type="Proteomes" id="UP001548590">
    <property type="component" value="Unassembled WGS sequence"/>
</dbReference>
<dbReference type="Gene3D" id="3.40.50.2300">
    <property type="match status" value="2"/>
</dbReference>
<dbReference type="InterPro" id="IPR018060">
    <property type="entry name" value="HTH_AraC"/>
</dbReference>
<protein>
    <submittedName>
        <fullName evidence="5">Substrate-binding domain-containing protein</fullName>
    </submittedName>
</protein>
<proteinExistence type="predicted"/>
<dbReference type="SUPFAM" id="SSF53822">
    <property type="entry name" value="Periplasmic binding protein-like I"/>
    <property type="match status" value="1"/>
</dbReference>
<dbReference type="SMART" id="SM00342">
    <property type="entry name" value="HTH_ARAC"/>
    <property type="match status" value="1"/>
</dbReference>
<comment type="caution">
    <text evidence="5">The sequence shown here is derived from an EMBL/GenBank/DDBJ whole genome shotgun (WGS) entry which is preliminary data.</text>
</comment>
<sequence>MRSRRTRSVLLILDSSMPFHRDVMRGIGAFVHASELGWHIRVARKIPASFERIDGIIADVETPGLEQLMESPPACPMVFIGSAESAGLSKARPRVCANNAAMVELAVNHLRENGLTSLACFSLVRYQSMPWARERIEAFRVMAGASAGVQIGGLSDSRQHEERAVEWLRSLPPRTGVVAVNDSTARELLQMCAAAGRSVPRDIAVVGIDNDPLAAALSPLTISSVMQASEEIGRKACDMLRRRMVRPDEMPADLAVAPQGLQLAATSSKSSALVRGAMDFIEAQLGRCIKAQQVADYMGVSRATLERTFLSQLGVTVHDELLNRRIAQAKLLLQRRELSTAEIARQCGFRTQQYMHVVFKRELGMSPVEFAQSAAPASLEFA</sequence>
<accession>A0ABV2CSY9</accession>